<reference evidence="2" key="1">
    <citation type="journal article" date="2019" name="Int. J. Syst. Evol. Microbiol.">
        <title>The Global Catalogue of Microorganisms (GCM) 10K type strain sequencing project: providing services to taxonomists for standard genome sequencing and annotation.</title>
        <authorList>
            <consortium name="The Broad Institute Genomics Platform"/>
            <consortium name="The Broad Institute Genome Sequencing Center for Infectious Disease"/>
            <person name="Wu L."/>
            <person name="Ma J."/>
        </authorList>
    </citation>
    <scope>NUCLEOTIDE SEQUENCE [LARGE SCALE GENOMIC DNA]</scope>
    <source>
        <strain evidence="2">CGMCC 1.15905</strain>
    </source>
</reference>
<keyword evidence="2" id="KW-1185">Reference proteome</keyword>
<name>A0ABQ1HGE3_9GAMM</name>
<dbReference type="Proteomes" id="UP000623419">
    <property type="component" value="Unassembled WGS sequence"/>
</dbReference>
<dbReference type="EMBL" id="BMKC01000001">
    <property type="protein sequence ID" value="GGA74741.1"/>
    <property type="molecule type" value="Genomic_DNA"/>
</dbReference>
<comment type="caution">
    <text evidence="1">The sequence shown here is derived from an EMBL/GenBank/DDBJ whole genome shotgun (WGS) entry which is preliminary data.</text>
</comment>
<dbReference type="PIRSF" id="PIRSF020565">
    <property type="entry name" value="3Ho_Ac_ACP_DH_prd"/>
    <property type="match status" value="1"/>
</dbReference>
<protein>
    <submittedName>
        <fullName evidence="1">Thioester dehydrase</fullName>
    </submittedName>
</protein>
<evidence type="ECO:0000313" key="2">
    <source>
        <dbReference type="Proteomes" id="UP000623419"/>
    </source>
</evidence>
<organism evidence="1 2">
    <name type="scientific">Arenimonas soli</name>
    <dbReference type="NCBI Taxonomy" id="2269504"/>
    <lineage>
        <taxon>Bacteria</taxon>
        <taxon>Pseudomonadati</taxon>
        <taxon>Pseudomonadota</taxon>
        <taxon>Gammaproteobacteria</taxon>
        <taxon>Lysobacterales</taxon>
        <taxon>Lysobacteraceae</taxon>
        <taxon>Arenimonas</taxon>
    </lineage>
</organism>
<gene>
    <name evidence="1" type="ORF">GCM10011521_11190</name>
</gene>
<dbReference type="InterPro" id="IPR029069">
    <property type="entry name" value="HotDog_dom_sf"/>
</dbReference>
<sequence>MNEAVRAAVERLVPHRGGMLWLERIVACDGESAVAEAVVRDDHPFLDGAGVPAWVGIEYMAQCIAAWAGGQALAKGRPVSPGFLLGTRRYESRRPELAVGTRLRIEARRELMGDNGLGMFACRILDGDDEIAVANVSVFEPPDPDAYLGRTTE</sequence>
<dbReference type="InterPro" id="IPR016776">
    <property type="entry name" value="ApeP-like_dehydratase"/>
</dbReference>
<evidence type="ECO:0000313" key="1">
    <source>
        <dbReference type="EMBL" id="GGA74741.1"/>
    </source>
</evidence>
<dbReference type="RefSeq" id="WP_188662097.1">
    <property type="nucleotide sequence ID" value="NZ_BMKC01000001.1"/>
</dbReference>
<dbReference type="SUPFAM" id="SSF54637">
    <property type="entry name" value="Thioesterase/thiol ester dehydrase-isomerase"/>
    <property type="match status" value="1"/>
</dbReference>
<proteinExistence type="predicted"/>
<dbReference type="Gene3D" id="3.10.129.10">
    <property type="entry name" value="Hotdog Thioesterase"/>
    <property type="match status" value="1"/>
</dbReference>
<dbReference type="Pfam" id="PF22817">
    <property type="entry name" value="ApeP-like"/>
    <property type="match status" value="1"/>
</dbReference>
<accession>A0ABQ1HGE3</accession>